<dbReference type="GeneID" id="19471596"/>
<organism evidence="2 3">
    <name type="scientific">Glarea lozoyensis (strain ATCC 20868 / MF5171)</name>
    <dbReference type="NCBI Taxonomy" id="1116229"/>
    <lineage>
        <taxon>Eukaryota</taxon>
        <taxon>Fungi</taxon>
        <taxon>Dikarya</taxon>
        <taxon>Ascomycota</taxon>
        <taxon>Pezizomycotina</taxon>
        <taxon>Leotiomycetes</taxon>
        <taxon>Helotiales</taxon>
        <taxon>Helotiaceae</taxon>
        <taxon>Glarea</taxon>
    </lineage>
</organism>
<reference evidence="2 3" key="1">
    <citation type="journal article" date="2013" name="BMC Genomics">
        <title>Genomics-driven discovery of the pneumocandin biosynthetic gene cluster in the fungus Glarea lozoyensis.</title>
        <authorList>
            <person name="Chen L."/>
            <person name="Yue Q."/>
            <person name="Zhang X."/>
            <person name="Xiang M."/>
            <person name="Wang C."/>
            <person name="Li S."/>
            <person name="Che Y."/>
            <person name="Ortiz-Lopez F.J."/>
            <person name="Bills G.F."/>
            <person name="Liu X."/>
            <person name="An Z."/>
        </authorList>
    </citation>
    <scope>NUCLEOTIDE SEQUENCE [LARGE SCALE GENOMIC DNA]</scope>
    <source>
        <strain evidence="3">ATCC 20868 / MF5171</strain>
    </source>
</reference>
<dbReference type="Proteomes" id="UP000016922">
    <property type="component" value="Unassembled WGS sequence"/>
</dbReference>
<dbReference type="RefSeq" id="XP_008081528.1">
    <property type="nucleotide sequence ID" value="XM_008083337.1"/>
</dbReference>
<feature type="compositionally biased region" description="Acidic residues" evidence="1">
    <location>
        <begin position="79"/>
        <end position="88"/>
    </location>
</feature>
<proteinExistence type="predicted"/>
<sequence length="107" mass="11221">MSPVRGEKPDLTTALTTNNPEVPIQNPISLETSVLDNAYFRYSTGLDPEAGNTFVMPVPEGSVTFSPAKRCQSTHLGDGGDEGVDEDTGGGPYADGFQNSAVGDDEV</sequence>
<dbReference type="AlphaFoldDB" id="S3DY29"/>
<dbReference type="KEGG" id="glz:GLAREA_12556"/>
<protein>
    <submittedName>
        <fullName evidence="2">Uncharacterized protein</fullName>
    </submittedName>
</protein>
<evidence type="ECO:0000313" key="3">
    <source>
        <dbReference type="Proteomes" id="UP000016922"/>
    </source>
</evidence>
<feature type="region of interest" description="Disordered" evidence="1">
    <location>
        <begin position="1"/>
        <end position="24"/>
    </location>
</feature>
<accession>S3DY29</accession>
<name>S3DY29_GLAL2</name>
<dbReference type="HOGENOM" id="CLU_2210312_0_0_1"/>
<keyword evidence="3" id="KW-1185">Reference proteome</keyword>
<evidence type="ECO:0000313" key="2">
    <source>
        <dbReference type="EMBL" id="EPE31253.1"/>
    </source>
</evidence>
<dbReference type="EMBL" id="KE145362">
    <property type="protein sequence ID" value="EPE31253.1"/>
    <property type="molecule type" value="Genomic_DNA"/>
</dbReference>
<feature type="compositionally biased region" description="Basic and acidic residues" evidence="1">
    <location>
        <begin position="1"/>
        <end position="10"/>
    </location>
</feature>
<feature type="region of interest" description="Disordered" evidence="1">
    <location>
        <begin position="70"/>
        <end position="107"/>
    </location>
</feature>
<feature type="compositionally biased region" description="Polar residues" evidence="1">
    <location>
        <begin position="13"/>
        <end position="24"/>
    </location>
</feature>
<evidence type="ECO:0000256" key="1">
    <source>
        <dbReference type="SAM" id="MobiDB-lite"/>
    </source>
</evidence>
<gene>
    <name evidence="2" type="ORF">GLAREA_12556</name>
</gene>